<keyword evidence="3" id="KW-0813">Transport</keyword>
<feature type="transmembrane region" description="Helical" evidence="8">
    <location>
        <begin position="204"/>
        <end position="222"/>
    </location>
</feature>
<comment type="caution">
    <text evidence="9">The sequence shown here is derived from an EMBL/GenBank/DDBJ whole genome shotgun (WGS) entry which is preliminary data.</text>
</comment>
<accession>A0A443INH8</accession>
<evidence type="ECO:0000256" key="8">
    <source>
        <dbReference type="RuleBase" id="RU363041"/>
    </source>
</evidence>
<keyword evidence="4 8" id="KW-1003">Cell membrane</keyword>
<name>A0A443INH8_9RHOB</name>
<feature type="transmembrane region" description="Helical" evidence="8">
    <location>
        <begin position="12"/>
        <end position="33"/>
    </location>
</feature>
<evidence type="ECO:0000256" key="3">
    <source>
        <dbReference type="ARBA" id="ARBA00022448"/>
    </source>
</evidence>
<evidence type="ECO:0000256" key="4">
    <source>
        <dbReference type="ARBA" id="ARBA00022475"/>
    </source>
</evidence>
<gene>
    <name evidence="9" type="ORF">D2T33_16800</name>
</gene>
<evidence type="ECO:0000313" key="9">
    <source>
        <dbReference type="EMBL" id="RWR07534.1"/>
    </source>
</evidence>
<evidence type="ECO:0000256" key="2">
    <source>
        <dbReference type="ARBA" id="ARBA00009142"/>
    </source>
</evidence>
<reference evidence="9 10" key="2">
    <citation type="submission" date="2019-01" db="EMBL/GenBank/DDBJ databases">
        <authorList>
            <person name="Li Y."/>
        </authorList>
    </citation>
    <scope>NUCLEOTIDE SEQUENCE [LARGE SCALE GENOMIC DNA]</scope>
    <source>
        <strain evidence="9 10">2D-5</strain>
    </source>
</reference>
<comment type="similarity">
    <text evidence="2 8">Belongs to the 4-toluene sulfonate uptake permease (TSUP) (TC 2.A.102) family.</text>
</comment>
<evidence type="ECO:0000313" key="10">
    <source>
        <dbReference type="Proteomes" id="UP000285710"/>
    </source>
</evidence>
<dbReference type="RefSeq" id="WP_128270548.1">
    <property type="nucleotide sequence ID" value="NZ_SAUW01000021.1"/>
</dbReference>
<keyword evidence="6 8" id="KW-1133">Transmembrane helix</keyword>
<evidence type="ECO:0000256" key="1">
    <source>
        <dbReference type="ARBA" id="ARBA00004651"/>
    </source>
</evidence>
<dbReference type="InterPro" id="IPR002781">
    <property type="entry name" value="TM_pro_TauE-like"/>
</dbReference>
<evidence type="ECO:0000256" key="5">
    <source>
        <dbReference type="ARBA" id="ARBA00022692"/>
    </source>
</evidence>
<feature type="transmembrane region" description="Helical" evidence="8">
    <location>
        <begin position="229"/>
        <end position="247"/>
    </location>
</feature>
<proteinExistence type="inferred from homology"/>
<feature type="transmembrane region" description="Helical" evidence="8">
    <location>
        <begin position="101"/>
        <end position="120"/>
    </location>
</feature>
<dbReference type="AlphaFoldDB" id="A0A443INH8"/>
<sequence length="253" mass="27356">MLWNLFNSPVELTVTLVSVILVGLSKGGLGGMSMLGVPLMALVMSPVTAAAILLPVLVVMDVVSVIQWRKWVDWHIMRLIMPGSVLGIGIGWFTAEMVSDSVVRLIVGVVSAVFVLRAVFPARNVQKVNGDRPWLANICGTAAGYTSFVAHAGAPPIQIYMMPMRLDPRIFTGTTVMFFAITNALKLIPYAMLGEFDSQNLGRAALMFPLAVAATWAGGWIVHRMRPAIFYPLTYISVGVVAVKLIWDGIAGL</sequence>
<protein>
    <recommendedName>
        <fullName evidence="8">Probable membrane transporter protein</fullName>
    </recommendedName>
</protein>
<dbReference type="Proteomes" id="UP000285710">
    <property type="component" value="Unassembled WGS sequence"/>
</dbReference>
<dbReference type="GO" id="GO:0005886">
    <property type="term" value="C:plasma membrane"/>
    <property type="evidence" value="ECO:0007669"/>
    <property type="project" value="UniProtKB-SubCell"/>
</dbReference>
<dbReference type="PANTHER" id="PTHR30269:SF37">
    <property type="entry name" value="MEMBRANE TRANSPORTER PROTEIN"/>
    <property type="match status" value="1"/>
</dbReference>
<evidence type="ECO:0000256" key="6">
    <source>
        <dbReference type="ARBA" id="ARBA00022989"/>
    </source>
</evidence>
<dbReference type="PANTHER" id="PTHR30269">
    <property type="entry name" value="TRANSMEMBRANE PROTEIN YFCA"/>
    <property type="match status" value="1"/>
</dbReference>
<keyword evidence="10" id="KW-1185">Reference proteome</keyword>
<reference evidence="9 10" key="1">
    <citation type="submission" date="2019-01" db="EMBL/GenBank/DDBJ databases">
        <title>Sinorhodobacter populi sp. nov. isolated from the symptomatic bark tissue of Populus euramericana canker.</title>
        <authorList>
            <person name="Xu G."/>
        </authorList>
    </citation>
    <scope>NUCLEOTIDE SEQUENCE [LARGE SCALE GENOMIC DNA]</scope>
    <source>
        <strain evidence="9 10">2D-5</strain>
    </source>
</reference>
<evidence type="ECO:0000256" key="7">
    <source>
        <dbReference type="ARBA" id="ARBA00023136"/>
    </source>
</evidence>
<dbReference type="Pfam" id="PF01925">
    <property type="entry name" value="TauE"/>
    <property type="match status" value="1"/>
</dbReference>
<dbReference type="InterPro" id="IPR052017">
    <property type="entry name" value="TSUP"/>
</dbReference>
<feature type="transmembrane region" description="Helical" evidence="8">
    <location>
        <begin position="75"/>
        <end position="95"/>
    </location>
</feature>
<feature type="transmembrane region" description="Helical" evidence="8">
    <location>
        <begin position="170"/>
        <end position="192"/>
    </location>
</feature>
<feature type="transmembrane region" description="Helical" evidence="8">
    <location>
        <begin position="39"/>
        <end position="63"/>
    </location>
</feature>
<organism evidence="9 10">
    <name type="scientific">Paenirhodobacter populi</name>
    <dbReference type="NCBI Taxonomy" id="2306993"/>
    <lineage>
        <taxon>Bacteria</taxon>
        <taxon>Pseudomonadati</taxon>
        <taxon>Pseudomonadota</taxon>
        <taxon>Alphaproteobacteria</taxon>
        <taxon>Rhodobacterales</taxon>
        <taxon>Rhodobacter group</taxon>
        <taxon>Paenirhodobacter</taxon>
    </lineage>
</organism>
<keyword evidence="5 8" id="KW-0812">Transmembrane</keyword>
<dbReference type="EMBL" id="SAUW01000021">
    <property type="protein sequence ID" value="RWR07534.1"/>
    <property type="molecule type" value="Genomic_DNA"/>
</dbReference>
<comment type="subcellular location">
    <subcellularLocation>
        <location evidence="1 8">Cell membrane</location>
        <topology evidence="1 8">Multi-pass membrane protein</topology>
    </subcellularLocation>
</comment>
<keyword evidence="7 8" id="KW-0472">Membrane</keyword>